<proteinExistence type="predicted"/>
<reference evidence="2 3" key="2">
    <citation type="journal article" date="2008" name="J. Virol.">
        <title>Genome analysis of a Glossina pallidipes salivary gland hypertrophy virus reveals a novel, large, double-stranded circular DNA virus.</title>
        <authorList>
            <person name="Abd-Alla A.M."/>
            <person name="Cousserans F."/>
            <person name="Parker A.G."/>
            <person name="Jehle J.A."/>
            <person name="Parker N.J."/>
            <person name="Vlak J.M."/>
            <person name="Robinson A.S."/>
            <person name="Bergoin M."/>
        </authorList>
    </citation>
    <scope>NUCLEOTIDE SEQUENCE [LARGE SCALE GENOMIC DNA]</scope>
    <source>
        <strain evidence="3">Isolate Glossina pallidipes/Ethiopia/Seibersdorf/-</strain>
    </source>
</reference>
<organism evidence="2 3">
    <name type="scientific">Glossina hytrovirus (isolate Glossina pallidipes/Ethiopia/Seibersdorf/-)</name>
    <name type="common">GHV</name>
    <dbReference type="NCBI Taxonomy" id="379529"/>
    <lineage>
        <taxon>Viruses</taxon>
        <taxon>Viruses incertae sedis</taxon>
        <taxon>Naldaviricetes</taxon>
        <taxon>Lefavirales</taxon>
        <taxon>Hytrosaviridae</taxon>
        <taxon>Glossinavirus</taxon>
        <taxon>Glossinavirus glopallidipedis</taxon>
    </lineage>
</organism>
<dbReference type="InterPro" id="IPR008929">
    <property type="entry name" value="Chondroitin_lyas"/>
</dbReference>
<accession>B0YLF9</accession>
<name>B0YLF9_GHVS</name>
<dbReference type="Proteomes" id="UP000011301">
    <property type="component" value="Segment"/>
</dbReference>
<keyword evidence="1" id="KW-0472">Membrane</keyword>
<dbReference type="GeneID" id="5950873"/>
<organismHost>
    <name type="scientific">Glossina</name>
    <name type="common">tsetse flies</name>
    <dbReference type="NCBI Taxonomy" id="7393"/>
</organismHost>
<evidence type="ECO:0000313" key="3">
    <source>
        <dbReference type="Proteomes" id="UP000011301"/>
    </source>
</evidence>
<dbReference type="EMBL" id="EF568108">
    <property type="protein sequence ID" value="ABQ08778.1"/>
    <property type="molecule type" value="Genomic_DNA"/>
</dbReference>
<gene>
    <name evidence="2" type="ORF">SGHV004</name>
</gene>
<reference evidence="2 3" key="1">
    <citation type="journal article" date="2007" name="J. Virol. Methods">
        <title>Development of a non-destructive PCR method for detection of the salivary gland hypertrophy virus (SGHV) in tsetse flies.</title>
        <authorList>
            <person name="Abd-Alla A."/>
            <person name="Bossin H."/>
            <person name="Cousserans F."/>
            <person name="Parker A."/>
            <person name="Bergoin M."/>
            <person name="Robinson A."/>
        </authorList>
    </citation>
    <scope>NUCLEOTIDE SEQUENCE [LARGE SCALE GENOMIC DNA]</scope>
    <source>
        <strain evidence="3">Isolate Glossina pallidipes/Ethiopia/Seibersdorf/-</strain>
    </source>
</reference>
<evidence type="ECO:0000313" key="2">
    <source>
        <dbReference type="EMBL" id="ABQ08778.1"/>
    </source>
</evidence>
<feature type="transmembrane region" description="Helical" evidence="1">
    <location>
        <begin position="21"/>
        <end position="40"/>
    </location>
</feature>
<evidence type="ECO:0000256" key="1">
    <source>
        <dbReference type="SAM" id="Phobius"/>
    </source>
</evidence>
<keyword evidence="1" id="KW-1133">Transmembrane helix</keyword>
<sequence>MGHGLREQDLYLQKMNSSHRLTINTFIIHSFIHSFINYYLKAKLGFYTLDYIRGISVKTKDYLIGIKGQQPKICFYESDGANYCWGI</sequence>
<keyword evidence="1" id="KW-0812">Transmembrane</keyword>
<dbReference type="KEGG" id="vg:5950873"/>
<keyword evidence="3" id="KW-1185">Reference proteome</keyword>
<dbReference type="Gene3D" id="1.50.10.100">
    <property type="entry name" value="Chondroitin AC/alginate lyase"/>
    <property type="match status" value="1"/>
</dbReference>
<dbReference type="RefSeq" id="YP_001686952.1">
    <property type="nucleotide sequence ID" value="NC_010356.1"/>
</dbReference>
<protein>
    <submittedName>
        <fullName evidence="2">Uncharacterized protein</fullName>
    </submittedName>
</protein>